<organism evidence="2 3">
    <name type="scientific">Melghirimyces profundicolus</name>
    <dbReference type="NCBI Taxonomy" id="1242148"/>
    <lineage>
        <taxon>Bacteria</taxon>
        <taxon>Bacillati</taxon>
        <taxon>Bacillota</taxon>
        <taxon>Bacilli</taxon>
        <taxon>Bacillales</taxon>
        <taxon>Thermoactinomycetaceae</taxon>
        <taxon>Melghirimyces</taxon>
    </lineage>
</organism>
<evidence type="ECO:0000259" key="1">
    <source>
        <dbReference type="Pfam" id="PF02915"/>
    </source>
</evidence>
<dbReference type="OrthoDB" id="573482at2"/>
<dbReference type="Gene3D" id="1.20.5.420">
    <property type="entry name" value="Immunoglobulin FC, subunit C"/>
    <property type="match status" value="1"/>
</dbReference>
<dbReference type="GO" id="GO:0046872">
    <property type="term" value="F:metal ion binding"/>
    <property type="evidence" value="ECO:0007669"/>
    <property type="project" value="InterPro"/>
</dbReference>
<dbReference type="CDD" id="cd00657">
    <property type="entry name" value="Ferritin_like"/>
    <property type="match status" value="1"/>
</dbReference>
<dbReference type="AlphaFoldDB" id="A0A2T6BG21"/>
<sequence>MVPYVYHPPVWPPQPLWARTSQEGGASGEKPDLIQDIAKAISGQINAIACYEKLARLAPTEEERRQIMEIRQDEINHYREFTRIHVRLTGQQPRQVTPEPCPDDYKEALEFALKDEQETVDFYLDIADKTKDPAIQKVFTRAAHDEQNHAVWFLYFWTKRRRCRCNHP</sequence>
<dbReference type="Gene3D" id="1.20.120.660">
    <property type="entry name" value="IL-4 antagonist (De novo design) like domain"/>
    <property type="match status" value="1"/>
</dbReference>
<proteinExistence type="predicted"/>
<dbReference type="EMBL" id="QBKR01000023">
    <property type="protein sequence ID" value="PTX54996.1"/>
    <property type="molecule type" value="Genomic_DNA"/>
</dbReference>
<comment type="caution">
    <text evidence="2">The sequence shown here is derived from an EMBL/GenBank/DDBJ whole genome shotgun (WGS) entry which is preliminary data.</text>
</comment>
<evidence type="ECO:0000313" key="3">
    <source>
        <dbReference type="Proteomes" id="UP000244240"/>
    </source>
</evidence>
<reference evidence="2 3" key="1">
    <citation type="submission" date="2018-04" db="EMBL/GenBank/DDBJ databases">
        <title>Genomic Encyclopedia of Archaeal and Bacterial Type Strains, Phase II (KMG-II): from individual species to whole genera.</title>
        <authorList>
            <person name="Goeker M."/>
        </authorList>
    </citation>
    <scope>NUCLEOTIDE SEQUENCE [LARGE SCALE GENOMIC DNA]</scope>
    <source>
        <strain evidence="2 3">DSM 45787</strain>
    </source>
</reference>
<protein>
    <submittedName>
        <fullName evidence="2">Rubrerythrin</fullName>
    </submittedName>
</protein>
<evidence type="ECO:0000313" key="2">
    <source>
        <dbReference type="EMBL" id="PTX54996.1"/>
    </source>
</evidence>
<name>A0A2T6BG21_9BACL</name>
<dbReference type="SUPFAM" id="SSF47240">
    <property type="entry name" value="Ferritin-like"/>
    <property type="match status" value="1"/>
</dbReference>
<dbReference type="GO" id="GO:0016491">
    <property type="term" value="F:oxidoreductase activity"/>
    <property type="evidence" value="ECO:0007669"/>
    <property type="project" value="InterPro"/>
</dbReference>
<keyword evidence="3" id="KW-1185">Reference proteome</keyword>
<feature type="domain" description="Rubrerythrin diiron-binding" evidence="1">
    <location>
        <begin position="107"/>
        <end position="160"/>
    </location>
</feature>
<accession>A0A2T6BG21</accession>
<dbReference type="RefSeq" id="WP_108025399.1">
    <property type="nucleotide sequence ID" value="NZ_QBKR01000023.1"/>
</dbReference>
<dbReference type="InterPro" id="IPR003251">
    <property type="entry name" value="Rr_diiron-bd_dom"/>
</dbReference>
<dbReference type="Proteomes" id="UP000244240">
    <property type="component" value="Unassembled WGS sequence"/>
</dbReference>
<dbReference type="Pfam" id="PF02915">
    <property type="entry name" value="Rubrerythrin"/>
    <property type="match status" value="1"/>
</dbReference>
<gene>
    <name evidence="2" type="ORF">C8P63_12316</name>
</gene>
<dbReference type="InterPro" id="IPR009078">
    <property type="entry name" value="Ferritin-like_SF"/>
</dbReference>